<name>A0A7W4I7H9_GLUDI</name>
<dbReference type="RefSeq" id="WP_183116330.1">
    <property type="nucleotide sequence ID" value="NZ_JABEQG010000039.1"/>
</dbReference>
<reference evidence="1 2" key="1">
    <citation type="submission" date="2020-04" db="EMBL/GenBank/DDBJ databases">
        <title>Description of novel Gluconacetobacter.</title>
        <authorList>
            <person name="Sombolestani A."/>
        </authorList>
    </citation>
    <scope>NUCLEOTIDE SEQUENCE [LARGE SCALE GENOMIC DNA]</scope>
    <source>
        <strain evidence="1 2">LMG 7603</strain>
    </source>
</reference>
<dbReference type="EMBL" id="JABEQG010000039">
    <property type="protein sequence ID" value="MBB2157697.1"/>
    <property type="molecule type" value="Genomic_DNA"/>
</dbReference>
<protein>
    <submittedName>
        <fullName evidence="1">Uncharacterized protein</fullName>
    </submittedName>
</protein>
<proteinExistence type="predicted"/>
<evidence type="ECO:0000313" key="1">
    <source>
        <dbReference type="EMBL" id="MBB2157697.1"/>
    </source>
</evidence>
<comment type="caution">
    <text evidence="1">The sequence shown here is derived from an EMBL/GenBank/DDBJ whole genome shotgun (WGS) entry which is preliminary data.</text>
</comment>
<evidence type="ECO:0000313" key="2">
    <source>
        <dbReference type="Proteomes" id="UP000550787"/>
    </source>
</evidence>
<organism evidence="1 2">
    <name type="scientific">Gluconacetobacter diazotrophicus</name>
    <name type="common">Acetobacter diazotrophicus</name>
    <dbReference type="NCBI Taxonomy" id="33996"/>
    <lineage>
        <taxon>Bacteria</taxon>
        <taxon>Pseudomonadati</taxon>
        <taxon>Pseudomonadota</taxon>
        <taxon>Alphaproteobacteria</taxon>
        <taxon>Acetobacterales</taxon>
        <taxon>Acetobacteraceae</taxon>
        <taxon>Gluconacetobacter</taxon>
    </lineage>
</organism>
<gene>
    <name evidence="1" type="ORF">HLH33_15490</name>
</gene>
<dbReference type="AlphaFoldDB" id="A0A7W4I7H9"/>
<accession>A0A7W4I7H9</accession>
<dbReference type="Proteomes" id="UP000550787">
    <property type="component" value="Unassembled WGS sequence"/>
</dbReference>
<sequence length="110" mass="11887">MSATAISFDVSHSRHAVRRQQERATLPLFEALLLDYGTRKRTQGPRSFSSTRRLAGDLARLWGESAAYVPLSVISTSNSSSVTRDASSQRGIVPGASIAPDTGFKIIPLI</sequence>